<evidence type="ECO:0000256" key="1">
    <source>
        <dbReference type="SAM" id="Phobius"/>
    </source>
</evidence>
<evidence type="ECO:0000313" key="2">
    <source>
        <dbReference type="EMBL" id="MBL7559608.1"/>
    </source>
</evidence>
<dbReference type="Proteomes" id="UP000605013">
    <property type="component" value="Unassembled WGS sequence"/>
</dbReference>
<proteinExistence type="predicted"/>
<keyword evidence="3" id="KW-1185">Reference proteome</keyword>
<reference evidence="2 3" key="1">
    <citation type="submission" date="2020-12" db="EMBL/GenBank/DDBJ databases">
        <title>Olleya sediminilitoris sp. nov., isolated from a tidal flat.</title>
        <authorList>
            <person name="Park S."/>
            <person name="Yoon J.-H."/>
        </authorList>
    </citation>
    <scope>NUCLEOTIDE SEQUENCE [LARGE SCALE GENOMIC DNA]</scope>
    <source>
        <strain evidence="2 3">YSTF-M6</strain>
    </source>
</reference>
<dbReference type="RefSeq" id="WP_116824290.1">
    <property type="nucleotide sequence ID" value="NZ_JAEMEF010000005.1"/>
</dbReference>
<accession>A0ABS1WKH7</accession>
<name>A0ABS1WKH7_9FLAO</name>
<evidence type="ECO:0000313" key="3">
    <source>
        <dbReference type="Proteomes" id="UP000605013"/>
    </source>
</evidence>
<dbReference type="InterPro" id="IPR045584">
    <property type="entry name" value="Pilin-like"/>
</dbReference>
<feature type="transmembrane region" description="Helical" evidence="1">
    <location>
        <begin position="40"/>
        <end position="62"/>
    </location>
</feature>
<dbReference type="EMBL" id="JAEMEF010000005">
    <property type="protein sequence ID" value="MBL7559608.1"/>
    <property type="molecule type" value="Genomic_DNA"/>
</dbReference>
<evidence type="ECO:0008006" key="4">
    <source>
        <dbReference type="Google" id="ProtNLM"/>
    </source>
</evidence>
<keyword evidence="1" id="KW-1133">Transmembrane helix</keyword>
<sequence length="146" mass="17572">MNIYLFFLDFKFWKKKRAQRRYEKENRLPKKRMIYPSDKIHLKVLVLFIILIVPISIIISLLNINDYDLTEKRIDKIQELLTAEKKAFTIYPKELKTIIRNHPFRKNLTKDQWNNLFYYSTSDDGLTYKLVSKGPDGILNTKDDIK</sequence>
<gene>
    <name evidence="2" type="ORF">JAO71_07315</name>
</gene>
<organism evidence="2 3">
    <name type="scientific">Olleya sediminilitoris</name>
    <dbReference type="NCBI Taxonomy" id="2795739"/>
    <lineage>
        <taxon>Bacteria</taxon>
        <taxon>Pseudomonadati</taxon>
        <taxon>Bacteroidota</taxon>
        <taxon>Flavobacteriia</taxon>
        <taxon>Flavobacteriales</taxon>
        <taxon>Flavobacteriaceae</taxon>
    </lineage>
</organism>
<keyword evidence="1" id="KW-0812">Transmembrane</keyword>
<dbReference type="Gene3D" id="3.30.700.10">
    <property type="entry name" value="Glycoprotein, Type 4 Pilin"/>
    <property type="match status" value="1"/>
</dbReference>
<protein>
    <recommendedName>
        <fullName evidence="4">Type II secretion system protein GspG C-terminal domain-containing protein</fullName>
    </recommendedName>
</protein>
<comment type="caution">
    <text evidence="2">The sequence shown here is derived from an EMBL/GenBank/DDBJ whole genome shotgun (WGS) entry which is preliminary data.</text>
</comment>
<dbReference type="SUPFAM" id="SSF54523">
    <property type="entry name" value="Pili subunits"/>
    <property type="match status" value="1"/>
</dbReference>
<keyword evidence="1" id="KW-0472">Membrane</keyword>